<accession>A0AA91SQK0</accession>
<feature type="DNA-binding region" description="H-T-H motif" evidence="4">
    <location>
        <begin position="43"/>
        <end position="62"/>
    </location>
</feature>
<comment type="caution">
    <text evidence="6">The sequence shown here is derived from an EMBL/GenBank/DDBJ whole genome shotgun (WGS) entry which is preliminary data.</text>
</comment>
<dbReference type="EMBL" id="NCXO01000042">
    <property type="protein sequence ID" value="OSC31781.1"/>
    <property type="molecule type" value="Genomic_DNA"/>
</dbReference>
<proteinExistence type="predicted"/>
<dbReference type="Gene3D" id="1.10.357.10">
    <property type="entry name" value="Tetracycline Repressor, domain 2"/>
    <property type="match status" value="1"/>
</dbReference>
<dbReference type="InterPro" id="IPR050109">
    <property type="entry name" value="HTH-type_TetR-like_transc_reg"/>
</dbReference>
<keyword evidence="7" id="KW-1185">Reference proteome</keyword>
<dbReference type="Gene3D" id="1.10.10.60">
    <property type="entry name" value="Homeodomain-like"/>
    <property type="match status" value="1"/>
</dbReference>
<evidence type="ECO:0000313" key="6">
    <source>
        <dbReference type="EMBL" id="OSC31781.1"/>
    </source>
</evidence>
<dbReference type="SUPFAM" id="SSF46689">
    <property type="entry name" value="Homeodomain-like"/>
    <property type="match status" value="1"/>
</dbReference>
<dbReference type="GO" id="GO:0000976">
    <property type="term" value="F:transcription cis-regulatory region binding"/>
    <property type="evidence" value="ECO:0007669"/>
    <property type="project" value="TreeGrafter"/>
</dbReference>
<dbReference type="PANTHER" id="PTHR30055">
    <property type="entry name" value="HTH-TYPE TRANSCRIPTIONAL REGULATOR RUTR"/>
    <property type="match status" value="1"/>
</dbReference>
<reference evidence="6 7" key="1">
    <citation type="submission" date="2017-04" db="EMBL/GenBank/DDBJ databases">
        <title>The new phylogeny of genus Mycobacterium.</title>
        <authorList>
            <person name="Tortoli E."/>
            <person name="Trovato A."/>
            <person name="Cirillo D.M."/>
        </authorList>
    </citation>
    <scope>NUCLEOTIDE SEQUENCE [LARGE SCALE GENOMIC DNA]</scope>
    <source>
        <strain evidence="6 7">KCTC 19819</strain>
    </source>
</reference>
<evidence type="ECO:0000256" key="1">
    <source>
        <dbReference type="ARBA" id="ARBA00023015"/>
    </source>
</evidence>
<keyword evidence="1" id="KW-0805">Transcription regulation</keyword>
<evidence type="ECO:0000256" key="3">
    <source>
        <dbReference type="ARBA" id="ARBA00023163"/>
    </source>
</evidence>
<dbReference type="PANTHER" id="PTHR30055:SF238">
    <property type="entry name" value="MYCOFACTOCIN BIOSYNTHESIS TRANSCRIPTIONAL REGULATOR MFTR-RELATED"/>
    <property type="match status" value="1"/>
</dbReference>
<dbReference type="InterPro" id="IPR001647">
    <property type="entry name" value="HTH_TetR"/>
</dbReference>
<dbReference type="PROSITE" id="PS01081">
    <property type="entry name" value="HTH_TETR_1"/>
    <property type="match status" value="1"/>
</dbReference>
<evidence type="ECO:0000313" key="7">
    <source>
        <dbReference type="Proteomes" id="UP000193577"/>
    </source>
</evidence>
<dbReference type="PRINTS" id="PR00455">
    <property type="entry name" value="HTHTETR"/>
</dbReference>
<dbReference type="Pfam" id="PF00440">
    <property type="entry name" value="TetR_N"/>
    <property type="match status" value="1"/>
</dbReference>
<dbReference type="AlphaFoldDB" id="A0AA91SQK0"/>
<dbReference type="InterPro" id="IPR023772">
    <property type="entry name" value="DNA-bd_HTH_TetR-type_CS"/>
</dbReference>
<dbReference type="Pfam" id="PF17754">
    <property type="entry name" value="TetR_C_14"/>
    <property type="match status" value="1"/>
</dbReference>
<keyword evidence="2 4" id="KW-0238">DNA-binding</keyword>
<evidence type="ECO:0000256" key="2">
    <source>
        <dbReference type="ARBA" id="ARBA00023125"/>
    </source>
</evidence>
<evidence type="ECO:0000256" key="4">
    <source>
        <dbReference type="PROSITE-ProRule" id="PRU00335"/>
    </source>
</evidence>
<dbReference type="InterPro" id="IPR041347">
    <property type="entry name" value="MftR_C"/>
</dbReference>
<evidence type="ECO:0000259" key="5">
    <source>
        <dbReference type="PROSITE" id="PS50977"/>
    </source>
</evidence>
<dbReference type="RefSeq" id="WP_069393664.1">
    <property type="nucleotide sequence ID" value="NZ_AP022594.1"/>
</dbReference>
<name>A0AA91SQK0_9MYCO</name>
<protein>
    <submittedName>
        <fullName evidence="6">TetR family transcriptional regulator</fullName>
    </submittedName>
</protein>
<keyword evidence="3" id="KW-0804">Transcription</keyword>
<feature type="domain" description="HTH tetR-type" evidence="5">
    <location>
        <begin position="20"/>
        <end position="80"/>
    </location>
</feature>
<gene>
    <name evidence="6" type="ORF">B8W67_16010</name>
</gene>
<dbReference type="Proteomes" id="UP000193577">
    <property type="component" value="Unassembled WGS sequence"/>
</dbReference>
<dbReference type="GO" id="GO:0003700">
    <property type="term" value="F:DNA-binding transcription factor activity"/>
    <property type="evidence" value="ECO:0007669"/>
    <property type="project" value="TreeGrafter"/>
</dbReference>
<organism evidence="6 7">
    <name type="scientific">Mycolicibacillus koreensis</name>
    <dbReference type="NCBI Taxonomy" id="1069220"/>
    <lineage>
        <taxon>Bacteria</taxon>
        <taxon>Bacillati</taxon>
        <taxon>Actinomycetota</taxon>
        <taxon>Actinomycetes</taxon>
        <taxon>Mycobacteriales</taxon>
        <taxon>Mycobacteriaceae</taxon>
        <taxon>Mycolicibacillus</taxon>
    </lineage>
</organism>
<dbReference type="PROSITE" id="PS50977">
    <property type="entry name" value="HTH_TETR_2"/>
    <property type="match status" value="1"/>
</dbReference>
<sequence length="211" mass="22940">MVKPPESQIQPPRLRDWTRAAVRTEIADRALQLFDDYGFDATTVANIAAVAGISARTFFRYFATKEDVVFGDLVPIGESIRSTLAGRPADESAWAALRAAVHVIADIADAEHETALRVTRVASSSASLRARSHEKHAAWASLLTPLIQARLVGPDDPRLAAEALVYSALACLDIALDEWARSDGKRNLRQLIDIAFDAVEQQVVIPGRADA</sequence>
<dbReference type="InterPro" id="IPR009057">
    <property type="entry name" value="Homeodomain-like_sf"/>
</dbReference>